<comment type="caution">
    <text evidence="3">The sequence shown here is derived from an EMBL/GenBank/DDBJ whole genome shotgun (WGS) entry which is preliminary data.</text>
</comment>
<accession>A0A931J5B8</accession>
<feature type="region of interest" description="Disordered" evidence="1">
    <location>
        <begin position="53"/>
        <end position="77"/>
    </location>
</feature>
<dbReference type="RefSeq" id="WP_198112318.1">
    <property type="nucleotide sequence ID" value="NZ_JAEDAK010000013.1"/>
</dbReference>
<feature type="compositionally biased region" description="Basic and acidic residues" evidence="1">
    <location>
        <begin position="58"/>
        <end position="68"/>
    </location>
</feature>
<organism evidence="3 4">
    <name type="scientific">Inhella proteolytica</name>
    <dbReference type="NCBI Taxonomy" id="2795029"/>
    <lineage>
        <taxon>Bacteria</taxon>
        <taxon>Pseudomonadati</taxon>
        <taxon>Pseudomonadota</taxon>
        <taxon>Betaproteobacteria</taxon>
        <taxon>Burkholderiales</taxon>
        <taxon>Sphaerotilaceae</taxon>
        <taxon>Inhella</taxon>
    </lineage>
</organism>
<keyword evidence="4" id="KW-1185">Reference proteome</keyword>
<evidence type="ECO:0008006" key="5">
    <source>
        <dbReference type="Google" id="ProtNLM"/>
    </source>
</evidence>
<keyword evidence="2" id="KW-1133">Transmembrane helix</keyword>
<keyword evidence="2" id="KW-0472">Membrane</keyword>
<name>A0A931J5B8_9BURK</name>
<dbReference type="Proteomes" id="UP000613266">
    <property type="component" value="Unassembled WGS sequence"/>
</dbReference>
<proteinExistence type="predicted"/>
<gene>
    <name evidence="3" type="ORF">I7X39_16765</name>
</gene>
<sequence>MQAALKEKIAGPAQPWWRVRMVWLVLALPLSAVVAGMTTAVIALSDPDPVVRASAEAPAERPAVEGRNHASTGGKQP</sequence>
<protein>
    <recommendedName>
        <fullName evidence="5">Nitrogen fixation protein FixH</fullName>
    </recommendedName>
</protein>
<dbReference type="AlphaFoldDB" id="A0A931J5B8"/>
<evidence type="ECO:0000313" key="4">
    <source>
        <dbReference type="Proteomes" id="UP000613266"/>
    </source>
</evidence>
<keyword evidence="2" id="KW-0812">Transmembrane</keyword>
<evidence type="ECO:0000313" key="3">
    <source>
        <dbReference type="EMBL" id="MBH9578546.1"/>
    </source>
</evidence>
<feature type="transmembrane region" description="Helical" evidence="2">
    <location>
        <begin position="21"/>
        <end position="44"/>
    </location>
</feature>
<dbReference type="EMBL" id="JAEDAK010000013">
    <property type="protein sequence ID" value="MBH9578546.1"/>
    <property type="molecule type" value="Genomic_DNA"/>
</dbReference>
<evidence type="ECO:0000256" key="2">
    <source>
        <dbReference type="SAM" id="Phobius"/>
    </source>
</evidence>
<reference evidence="3" key="1">
    <citation type="submission" date="2020-12" db="EMBL/GenBank/DDBJ databases">
        <title>The genome sequence of Inhella sp. 1Y17.</title>
        <authorList>
            <person name="Liu Y."/>
        </authorList>
    </citation>
    <scope>NUCLEOTIDE SEQUENCE</scope>
    <source>
        <strain evidence="3">1Y17</strain>
    </source>
</reference>
<evidence type="ECO:0000256" key="1">
    <source>
        <dbReference type="SAM" id="MobiDB-lite"/>
    </source>
</evidence>